<organism evidence="2 3">
    <name type="scientific">Apolygus lucorum</name>
    <name type="common">Small green plant bug</name>
    <name type="synonym">Lygocoris lucorum</name>
    <dbReference type="NCBI Taxonomy" id="248454"/>
    <lineage>
        <taxon>Eukaryota</taxon>
        <taxon>Metazoa</taxon>
        <taxon>Ecdysozoa</taxon>
        <taxon>Arthropoda</taxon>
        <taxon>Hexapoda</taxon>
        <taxon>Insecta</taxon>
        <taxon>Pterygota</taxon>
        <taxon>Neoptera</taxon>
        <taxon>Paraneoptera</taxon>
        <taxon>Hemiptera</taxon>
        <taxon>Heteroptera</taxon>
        <taxon>Panheteroptera</taxon>
        <taxon>Cimicomorpha</taxon>
        <taxon>Miridae</taxon>
        <taxon>Mirini</taxon>
        <taxon>Apolygus</taxon>
    </lineage>
</organism>
<accession>A0A8S9WKN7</accession>
<dbReference type="EMBL" id="WIXP02000017">
    <property type="protein sequence ID" value="KAF6197662.1"/>
    <property type="molecule type" value="Genomic_DNA"/>
</dbReference>
<comment type="caution">
    <text evidence="2">The sequence shown here is derived from an EMBL/GenBank/DDBJ whole genome shotgun (WGS) entry which is preliminary data.</text>
</comment>
<reference evidence="2" key="1">
    <citation type="journal article" date="2021" name="Mol. Ecol. Resour.">
        <title>Apolygus lucorum genome provides insights into omnivorousness and mesophyll feeding.</title>
        <authorList>
            <person name="Liu Y."/>
            <person name="Liu H."/>
            <person name="Wang H."/>
            <person name="Huang T."/>
            <person name="Liu B."/>
            <person name="Yang B."/>
            <person name="Yin L."/>
            <person name="Li B."/>
            <person name="Zhang Y."/>
            <person name="Zhang S."/>
            <person name="Jiang F."/>
            <person name="Zhang X."/>
            <person name="Ren Y."/>
            <person name="Wang B."/>
            <person name="Wang S."/>
            <person name="Lu Y."/>
            <person name="Wu K."/>
            <person name="Fan W."/>
            <person name="Wang G."/>
        </authorList>
    </citation>
    <scope>NUCLEOTIDE SEQUENCE</scope>
    <source>
        <strain evidence="2">12Hb</strain>
    </source>
</reference>
<feature type="region of interest" description="Disordered" evidence="1">
    <location>
        <begin position="193"/>
        <end position="219"/>
    </location>
</feature>
<protein>
    <submittedName>
        <fullName evidence="2">Uncharacterized protein</fullName>
    </submittedName>
</protein>
<evidence type="ECO:0000313" key="3">
    <source>
        <dbReference type="Proteomes" id="UP000466442"/>
    </source>
</evidence>
<gene>
    <name evidence="2" type="ORF">GE061_008628</name>
</gene>
<keyword evidence="3" id="KW-1185">Reference proteome</keyword>
<dbReference type="Proteomes" id="UP000466442">
    <property type="component" value="Unassembled WGS sequence"/>
</dbReference>
<proteinExistence type="predicted"/>
<feature type="region of interest" description="Disordered" evidence="1">
    <location>
        <begin position="76"/>
        <end position="105"/>
    </location>
</feature>
<evidence type="ECO:0000256" key="1">
    <source>
        <dbReference type="SAM" id="MobiDB-lite"/>
    </source>
</evidence>
<name>A0A8S9WKN7_APOLU</name>
<dbReference type="AlphaFoldDB" id="A0A8S9WKN7"/>
<sequence>MIGGEETTGGMMEKEELIWDEHVEEEVGNRRRVEDEAAEYQKVKQEVLIEDVHVEEEVGSDRVEDEVVGYPMIEQAGDSTAHPLGDESDAHQGSIGVQKSEAGPSMMEDGIVVKDEPMIGGEETTGGMMEDVAMKQEDVEEEVGNRRRVEDEAAEYQIIKQEVLIEDVHVEEEVGSDRVEDEVVGYPMIEQAGDSTAHPLGDESDAHQGCSEVQKSEAGPSRVIHGYSVTKLLMCTTRWYYKVDDIKDWVP</sequence>
<evidence type="ECO:0000313" key="2">
    <source>
        <dbReference type="EMBL" id="KAF6197662.1"/>
    </source>
</evidence>